<dbReference type="Gene3D" id="2.60.40.3120">
    <property type="match status" value="1"/>
</dbReference>
<dbReference type="OrthoDB" id="10253041at2759"/>
<dbReference type="Pfam" id="PF00246">
    <property type="entry name" value="Peptidase_M14"/>
    <property type="match status" value="1"/>
</dbReference>
<organism evidence="6 7">
    <name type="scientific">Photinus pyralis</name>
    <name type="common">Common eastern firefly</name>
    <name type="synonym">Lampyris pyralis</name>
    <dbReference type="NCBI Taxonomy" id="7054"/>
    <lineage>
        <taxon>Eukaryota</taxon>
        <taxon>Metazoa</taxon>
        <taxon>Ecdysozoa</taxon>
        <taxon>Arthropoda</taxon>
        <taxon>Hexapoda</taxon>
        <taxon>Insecta</taxon>
        <taxon>Pterygota</taxon>
        <taxon>Neoptera</taxon>
        <taxon>Endopterygota</taxon>
        <taxon>Coleoptera</taxon>
        <taxon>Polyphaga</taxon>
        <taxon>Elateriformia</taxon>
        <taxon>Elateroidea</taxon>
        <taxon>Lampyridae</taxon>
        <taxon>Lampyrinae</taxon>
        <taxon>Photinus</taxon>
    </lineage>
</organism>
<evidence type="ECO:0000256" key="2">
    <source>
        <dbReference type="ARBA" id="ARBA00005988"/>
    </source>
</evidence>
<comment type="cofactor">
    <cofactor evidence="1">
        <name>Zn(2+)</name>
        <dbReference type="ChEBI" id="CHEBI:29105"/>
    </cofactor>
</comment>
<dbReference type="PANTHER" id="PTHR12756">
    <property type="entry name" value="CYTOSOLIC CARBOXYPEPTIDASE"/>
    <property type="match status" value="1"/>
</dbReference>
<evidence type="ECO:0000313" key="6">
    <source>
        <dbReference type="EMBL" id="KAB0801207.1"/>
    </source>
</evidence>
<comment type="caution">
    <text evidence="6">The sequence shown here is derived from an EMBL/GenBank/DDBJ whole genome shotgun (WGS) entry which is preliminary data.</text>
</comment>
<dbReference type="SUPFAM" id="SSF53187">
    <property type="entry name" value="Zn-dependent exopeptidases"/>
    <property type="match status" value="1"/>
</dbReference>
<feature type="active site" description="Proton donor/acceptor" evidence="3">
    <location>
        <position position="853"/>
    </location>
</feature>
<accession>A0A5N4AV57</accession>
<gene>
    <name evidence="6" type="ORF">PPYR_05561</name>
</gene>
<comment type="similarity">
    <text evidence="2 3">Belongs to the peptidase M14 family.</text>
</comment>
<dbReference type="PANTHER" id="PTHR12756:SF11">
    <property type="entry name" value="CYTOSOLIC CARBOXYPEPTIDASE 1"/>
    <property type="match status" value="1"/>
</dbReference>
<evidence type="ECO:0000256" key="1">
    <source>
        <dbReference type="ARBA" id="ARBA00001947"/>
    </source>
</evidence>
<dbReference type="GO" id="GO:0004181">
    <property type="term" value="F:metallocarboxypeptidase activity"/>
    <property type="evidence" value="ECO:0007669"/>
    <property type="project" value="InterPro"/>
</dbReference>
<dbReference type="InterPro" id="IPR000834">
    <property type="entry name" value="Peptidase_M14"/>
</dbReference>
<dbReference type="InterPro" id="IPR040626">
    <property type="entry name" value="Pepdidase_M14_N"/>
</dbReference>
<evidence type="ECO:0000313" key="7">
    <source>
        <dbReference type="Proteomes" id="UP000327044"/>
    </source>
</evidence>
<dbReference type="EMBL" id="VVIM01000003">
    <property type="protein sequence ID" value="KAB0801207.1"/>
    <property type="molecule type" value="Genomic_DNA"/>
</dbReference>
<dbReference type="Gene3D" id="3.40.630.10">
    <property type="entry name" value="Zn peptidases"/>
    <property type="match status" value="1"/>
</dbReference>
<name>A0A5N4AV57_PHOPY</name>
<dbReference type="InterPro" id="IPR050821">
    <property type="entry name" value="Cytosolic_carboxypeptidase"/>
</dbReference>
<feature type="compositionally biased region" description="Acidic residues" evidence="4">
    <location>
        <begin position="320"/>
        <end position="350"/>
    </location>
</feature>
<dbReference type="PROSITE" id="PS52035">
    <property type="entry name" value="PEPTIDASE_M14"/>
    <property type="match status" value="1"/>
</dbReference>
<dbReference type="Pfam" id="PF18027">
    <property type="entry name" value="Pepdidase_M14_N"/>
    <property type="match status" value="1"/>
</dbReference>
<proteinExistence type="inferred from homology"/>
<dbReference type="GO" id="GO:0008270">
    <property type="term" value="F:zinc ion binding"/>
    <property type="evidence" value="ECO:0007669"/>
    <property type="project" value="InterPro"/>
</dbReference>
<evidence type="ECO:0000256" key="4">
    <source>
        <dbReference type="SAM" id="MobiDB-lite"/>
    </source>
</evidence>
<feature type="region of interest" description="Disordered" evidence="4">
    <location>
        <begin position="308"/>
        <end position="363"/>
    </location>
</feature>
<dbReference type="Proteomes" id="UP000327044">
    <property type="component" value="Unassembled WGS sequence"/>
</dbReference>
<protein>
    <recommendedName>
        <fullName evidence="5">Peptidase M14 domain-containing protein</fullName>
    </recommendedName>
</protein>
<dbReference type="InParanoid" id="A0A5N4AV57"/>
<dbReference type="AlphaFoldDB" id="A0A5N4AV57"/>
<sequence length="918" mass="105164">MSDKDADGLCFQNRKLFRKLNIKDPLISNYEVTQHISSQPSLINQLIHMIWDSEEIDFCSCAINMLYSLLCLSNDEEKQLAMKTVNASEHLNILTHCTYNTHAKFCELKEYRDSFPDMQIKLLHTITTIYQVKKCKKLTIAASEATVRFYSLLVTSQTTHKDLMLHLLPVLKIICLNKKNSEILSSQSFFDGLYVCCKLTQKVSTVVLILKLMSRSAVAAQCMSNHRKIINLVTNLVNYNGKRATNKRSLMTILYRVTATSSGLSLFLEADGFNTLFQFFTNCNNNNRLAAIKAYTILYRTVPSHQLPQTTPSISRGYLEEDEEEEESSEESDLDSDESEEEHQDDDLAEEQSREKNVSEDCESDNMGCFFTELTDVNENFAMQISDSDFSFCQGNITHRVFNPKHMNKQAYPDTLNLKASYEEHYLNSSTNDLSREYLTYKLMNAKGLSDNKYKSKVVYNVDQNIAESEQSLQFDSRFECGNLKCAKQIGSHEYELLLDSDSNSCNGQQWYYFQIGNTTTGVAYTFNIINFLKINSQYNYGMQPLLFSLKDYTTQGIGWRRCGEHIVYHGNNYTDDGCSKQYRTLSFSITFQHSNDTVYLAYHYPYTYTRLLNVISSLTNDSSSSGIFLRITKLCNTASCKNEVPLLTITAPSTPQLSVNRRPFIFITSRVHPGETNSSWIMEGIINFLLDKENEHAKRARELFIFKIIPMLNPDGVILGNTRSGLNGHDLNRCWLRPHRYKCPEIYFTKKLMEYAKRVLRQPVSFYLDIHGHSRKKFFFFYGCNPAMSWNKSDAVYGDVQDILKVFPQMVHGFTPHLRLNDCKYKIQKAKESTGRVVVWREFGIPYSYTLECSYCAGAEKQTINTKILTDIGASIVRAFASMADAAFSTSKCMPILGVDESHLHSFVTTNGETEEN</sequence>
<reference evidence="6 7" key="1">
    <citation type="journal article" date="2018" name="Elife">
        <title>Firefly genomes illuminate parallel origins of bioluminescence in beetles.</title>
        <authorList>
            <person name="Fallon T.R."/>
            <person name="Lower S.E."/>
            <person name="Chang C.H."/>
            <person name="Bessho-Uehara M."/>
            <person name="Martin G.J."/>
            <person name="Bewick A.J."/>
            <person name="Behringer M."/>
            <person name="Debat H.J."/>
            <person name="Wong I."/>
            <person name="Day J.C."/>
            <person name="Suvorov A."/>
            <person name="Silva C.J."/>
            <person name="Stanger-Hall K.F."/>
            <person name="Hall D.W."/>
            <person name="Schmitz R.J."/>
            <person name="Nelson D.R."/>
            <person name="Lewis S.M."/>
            <person name="Shigenobu S."/>
            <person name="Bybee S.M."/>
            <person name="Larracuente A.M."/>
            <person name="Oba Y."/>
            <person name="Weng J.K."/>
        </authorList>
    </citation>
    <scope>NUCLEOTIDE SEQUENCE [LARGE SCALE GENOMIC DNA]</scope>
    <source>
        <strain evidence="6">1611_PpyrPB1</strain>
        <tissue evidence="6">Whole body</tissue>
    </source>
</reference>
<evidence type="ECO:0000256" key="3">
    <source>
        <dbReference type="PROSITE-ProRule" id="PRU01379"/>
    </source>
</evidence>
<keyword evidence="7" id="KW-1185">Reference proteome</keyword>
<dbReference type="GO" id="GO:0006508">
    <property type="term" value="P:proteolysis"/>
    <property type="evidence" value="ECO:0007669"/>
    <property type="project" value="InterPro"/>
</dbReference>
<evidence type="ECO:0000259" key="5">
    <source>
        <dbReference type="PROSITE" id="PS52035"/>
    </source>
</evidence>
<feature type="domain" description="Peptidase M14" evidence="5">
    <location>
        <begin position="605"/>
        <end position="882"/>
    </location>
</feature>